<gene>
    <name evidence="9" type="ORF">FC07_GL002080</name>
</gene>
<dbReference type="STRING" id="1423726.FC07_GL002080"/>
<proteinExistence type="predicted"/>
<dbReference type="PROSITE" id="PS50045">
    <property type="entry name" value="SIGMA54_INTERACT_4"/>
    <property type="match status" value="1"/>
</dbReference>
<comment type="caution">
    <text evidence="9">The sequence shown here is derived from an EMBL/GenBank/DDBJ whole genome shotgun (WGS) entry which is preliminary data.</text>
</comment>
<keyword evidence="4" id="KW-0067">ATP-binding</keyword>
<evidence type="ECO:0000256" key="4">
    <source>
        <dbReference type="ARBA" id="ARBA00022840"/>
    </source>
</evidence>
<feature type="domain" description="PTS EIIA type-4" evidence="7">
    <location>
        <begin position="588"/>
        <end position="734"/>
    </location>
</feature>
<keyword evidence="5" id="KW-0238">DNA-binding</keyword>
<reference evidence="9 10" key="1">
    <citation type="journal article" date="2015" name="Genome Announc.">
        <title>Expanding the biotechnology potential of lactobacilli through comparative genomics of 213 strains and associated genera.</title>
        <authorList>
            <person name="Sun Z."/>
            <person name="Harris H.M."/>
            <person name="McCann A."/>
            <person name="Guo C."/>
            <person name="Argimon S."/>
            <person name="Zhang W."/>
            <person name="Yang X."/>
            <person name="Jeffery I.B."/>
            <person name="Cooney J.C."/>
            <person name="Kagawa T.F."/>
            <person name="Liu W."/>
            <person name="Song Y."/>
            <person name="Salvetti E."/>
            <person name="Wrobel A."/>
            <person name="Rasinkangas P."/>
            <person name="Parkhill J."/>
            <person name="Rea M.C."/>
            <person name="O'Sullivan O."/>
            <person name="Ritari J."/>
            <person name="Douillard F.P."/>
            <person name="Paul Ross R."/>
            <person name="Yang R."/>
            <person name="Briner A.E."/>
            <person name="Felis G.E."/>
            <person name="de Vos W.M."/>
            <person name="Barrangou R."/>
            <person name="Klaenhammer T.R."/>
            <person name="Caufield P.W."/>
            <person name="Cui Y."/>
            <person name="Zhang H."/>
            <person name="O'Toole P.W."/>
        </authorList>
    </citation>
    <scope>NUCLEOTIDE SEQUENCE [LARGE SCALE GENOMIC DNA]</scope>
    <source>
        <strain evidence="9 10">DSM 20003</strain>
    </source>
</reference>
<dbReference type="SUPFAM" id="SSF53062">
    <property type="entry name" value="PTS system fructose IIA component-like"/>
    <property type="match status" value="1"/>
</dbReference>
<accession>A0A0R1GEZ2</accession>
<dbReference type="Gene3D" id="1.10.1790.10">
    <property type="entry name" value="PRD domain"/>
    <property type="match status" value="2"/>
</dbReference>
<evidence type="ECO:0000256" key="2">
    <source>
        <dbReference type="ARBA" id="ARBA00022741"/>
    </source>
</evidence>
<dbReference type="EMBL" id="AZDA01000140">
    <property type="protein sequence ID" value="KRK32648.1"/>
    <property type="molecule type" value="Genomic_DNA"/>
</dbReference>
<dbReference type="InterPro" id="IPR027417">
    <property type="entry name" value="P-loop_NTPase"/>
</dbReference>
<dbReference type="Pfam" id="PF03610">
    <property type="entry name" value="EIIA-man"/>
    <property type="match status" value="1"/>
</dbReference>
<dbReference type="InterPro" id="IPR011608">
    <property type="entry name" value="PRD"/>
</dbReference>
<dbReference type="AlphaFoldDB" id="A0A0R1GEZ2"/>
<feature type="domain" description="PRD" evidence="8">
    <location>
        <begin position="857"/>
        <end position="962"/>
    </location>
</feature>
<dbReference type="InterPro" id="IPR025943">
    <property type="entry name" value="Sigma_54_int_dom_ATP-bd_2"/>
</dbReference>
<dbReference type="PANTHER" id="PTHR32071:SF90">
    <property type="entry name" value="TRANSCRIPTIONAL REGULATORY PROTEIN LEVR"/>
    <property type="match status" value="1"/>
</dbReference>
<dbReference type="PANTHER" id="PTHR32071">
    <property type="entry name" value="TRANSCRIPTIONAL REGULATORY PROTEIN"/>
    <property type="match status" value="1"/>
</dbReference>
<dbReference type="GO" id="GO:0006355">
    <property type="term" value="P:regulation of DNA-templated transcription"/>
    <property type="evidence" value="ECO:0007669"/>
    <property type="project" value="InterPro"/>
</dbReference>
<dbReference type="SMART" id="SM00382">
    <property type="entry name" value="AAA"/>
    <property type="match status" value="1"/>
</dbReference>
<dbReference type="SUPFAM" id="SSF46785">
    <property type="entry name" value="Winged helix' DNA-binding domain"/>
    <property type="match status" value="1"/>
</dbReference>
<evidence type="ECO:0000313" key="9">
    <source>
        <dbReference type="EMBL" id="KRK32648.1"/>
    </source>
</evidence>
<dbReference type="PROSITE" id="PS00676">
    <property type="entry name" value="SIGMA54_INTERACT_2"/>
    <property type="match status" value="1"/>
</dbReference>
<keyword evidence="10" id="KW-1185">Reference proteome</keyword>
<evidence type="ECO:0000256" key="3">
    <source>
        <dbReference type="ARBA" id="ARBA00022777"/>
    </source>
</evidence>
<keyword evidence="1" id="KW-0808">Transferase</keyword>
<dbReference type="Pfam" id="PF00874">
    <property type="entry name" value="PRD"/>
    <property type="match status" value="2"/>
</dbReference>
<dbReference type="Gene3D" id="3.40.50.300">
    <property type="entry name" value="P-loop containing nucleotide triphosphate hydrolases"/>
    <property type="match status" value="1"/>
</dbReference>
<evidence type="ECO:0000259" key="8">
    <source>
        <dbReference type="PROSITE" id="PS51372"/>
    </source>
</evidence>
<evidence type="ECO:0000256" key="1">
    <source>
        <dbReference type="ARBA" id="ARBA00022679"/>
    </source>
</evidence>
<keyword evidence="3" id="KW-0418">Kinase</keyword>
<evidence type="ECO:0000256" key="5">
    <source>
        <dbReference type="ARBA" id="ARBA00023125"/>
    </source>
</evidence>
<dbReference type="GO" id="GO:0016020">
    <property type="term" value="C:membrane"/>
    <property type="evidence" value="ECO:0007669"/>
    <property type="project" value="InterPro"/>
</dbReference>
<dbReference type="RefSeq" id="WP_057905907.1">
    <property type="nucleotide sequence ID" value="NZ_AZDA01000140.1"/>
</dbReference>
<dbReference type="PROSITE" id="PS51372">
    <property type="entry name" value="PRD_2"/>
    <property type="match status" value="2"/>
</dbReference>
<evidence type="ECO:0000259" key="6">
    <source>
        <dbReference type="PROSITE" id="PS50045"/>
    </source>
</evidence>
<dbReference type="InterPro" id="IPR033887">
    <property type="entry name" value="PTS_IIA_man"/>
</dbReference>
<dbReference type="InterPro" id="IPR004701">
    <property type="entry name" value="PTS_EIIA_man-typ"/>
</dbReference>
<dbReference type="InterPro" id="IPR036634">
    <property type="entry name" value="PRD_sf"/>
</dbReference>
<keyword evidence="2" id="KW-0547">Nucleotide-binding</keyword>
<dbReference type="GO" id="GO:0005524">
    <property type="term" value="F:ATP binding"/>
    <property type="evidence" value="ECO:0007669"/>
    <property type="project" value="UniProtKB-KW"/>
</dbReference>
<dbReference type="InterPro" id="IPR036662">
    <property type="entry name" value="PTS_EIIA_man-typ_sf"/>
</dbReference>
<dbReference type="GO" id="GO:0003677">
    <property type="term" value="F:DNA binding"/>
    <property type="evidence" value="ECO:0007669"/>
    <property type="project" value="UniProtKB-KW"/>
</dbReference>
<dbReference type="GO" id="GO:0016301">
    <property type="term" value="F:kinase activity"/>
    <property type="evidence" value="ECO:0007669"/>
    <property type="project" value="UniProtKB-KW"/>
</dbReference>
<dbReference type="PROSITE" id="PS51096">
    <property type="entry name" value="PTS_EIIA_TYPE_4"/>
    <property type="match status" value="1"/>
</dbReference>
<dbReference type="Pfam" id="PF00158">
    <property type="entry name" value="Sigma54_activat"/>
    <property type="match status" value="1"/>
</dbReference>
<evidence type="ECO:0000259" key="7">
    <source>
        <dbReference type="PROSITE" id="PS51096"/>
    </source>
</evidence>
<feature type="domain" description="Sigma-54 factor interaction" evidence="6">
    <location>
        <begin position="122"/>
        <end position="356"/>
    </location>
</feature>
<feature type="domain" description="PRD" evidence="8">
    <location>
        <begin position="480"/>
        <end position="587"/>
    </location>
</feature>
<dbReference type="InterPro" id="IPR002078">
    <property type="entry name" value="Sigma_54_int"/>
</dbReference>
<dbReference type="InterPro" id="IPR003593">
    <property type="entry name" value="AAA+_ATPase"/>
</dbReference>
<dbReference type="CDD" id="cd00006">
    <property type="entry name" value="PTS_IIA_man"/>
    <property type="match status" value="1"/>
</dbReference>
<protein>
    <submittedName>
        <fullName evidence="9">Transcriptional regulator</fullName>
    </submittedName>
</protein>
<dbReference type="OrthoDB" id="9771372at2"/>
<dbReference type="CDD" id="cd00009">
    <property type="entry name" value="AAA"/>
    <property type="match status" value="1"/>
</dbReference>
<dbReference type="Proteomes" id="UP000051461">
    <property type="component" value="Unassembled WGS sequence"/>
</dbReference>
<organism evidence="9 10">
    <name type="scientific">Loigolactobacillus bifermentans DSM 20003</name>
    <dbReference type="NCBI Taxonomy" id="1423726"/>
    <lineage>
        <taxon>Bacteria</taxon>
        <taxon>Bacillati</taxon>
        <taxon>Bacillota</taxon>
        <taxon>Bacilli</taxon>
        <taxon>Lactobacillales</taxon>
        <taxon>Lactobacillaceae</taxon>
        <taxon>Loigolactobacillus</taxon>
    </lineage>
</organism>
<dbReference type="InterPro" id="IPR036390">
    <property type="entry name" value="WH_DNA-bd_sf"/>
</dbReference>
<dbReference type="Gene3D" id="3.40.50.510">
    <property type="entry name" value="Phosphotransferase system, mannose-type IIA component"/>
    <property type="match status" value="1"/>
</dbReference>
<dbReference type="SUPFAM" id="SSF52540">
    <property type="entry name" value="P-loop containing nucleoside triphosphate hydrolases"/>
    <property type="match status" value="1"/>
</dbReference>
<dbReference type="SUPFAM" id="SSF63520">
    <property type="entry name" value="PTS-regulatory domain, PRD"/>
    <property type="match status" value="2"/>
</dbReference>
<evidence type="ECO:0000313" key="10">
    <source>
        <dbReference type="Proteomes" id="UP000051461"/>
    </source>
</evidence>
<sequence>MTREERIYQYIVKQCAQLTVTAIDQGQGPTTKAVADALGLVRSNVSKALNNLVRDGKLRKMTGRPVRYVTPKLPEELDRPQQPQNGVTADVVTAMPPLQQKTVTQQVAETFNESETDFFDQMIGAHGSLKNQVEQAKAAMLYPPKGLNTLIVGPTGSGKTFFANGMYQFSTRHQIIAAAQPLITFNCADYAHNPELLMSHLFGYTKGSFTGANEDKDGLIQEADGGMLFLDEVHRLPPEGQEMIFYFMDHGTYSRLGETAKTHHAKVRLVCATTENPESSLLATFIRRIPILIQLPPFNERPADEKLALLRALFSLEANRIHKQIRISEDVVKALIGSVTYGNVGQLKSNIQLVCAKGFLQNIQSEKEIEITSADLPTNLQAGIATLAADRDALGELTKLLEPYMTIVPDETRAMVKEDAYELPYNLYEIIGSKAAILRSEGLDQEHINNFITTDINIHLKSFYRQTELGAPEEDKLAEIVDDDIIALTKALQKKIEKMLGYSFKRNFIYAVSLHISSFVKRIQSGDVIRNINEDLKEMVGDYPKELAAAHAIKQELESHYQVPIPLSEVYYLTILLASLKSDPVTGKVGLVVAAHGSSTATSMVQVVTKLLSPDNIVAYDMPVDMSPKTAYQGIVKKVEQVDQGNGVLLLVDMGSLSTFSEKLTEATGIAVKTVDMVTTALVLEAVRKTELLDNDLTAIYNELKAFRGYSKGNKPTPMVVEGPTAKEAVQASMLPRAIVAICSTGQGTAVKIKQLLDQQLAERLIDDVTVVPISVVNMSQTLTELSQQYQIIATTGITKPKLNVPFAPLEQILQGDGGAFFEQVLDHVEQVKLQGSNPSLTKELCEEYMKDYFMYINPHKLIDVFWTYTDQLSDTLSQPFTNTFRIGLILHLAGAVERTLLQETISVAPEDLASIQQSPYYVAVQQGNDYLKSKLQLTLNDHEVYYLEQLFDTQLAQYTSKSDTQKDTQV</sequence>
<dbReference type="PATRIC" id="fig|1423726.3.peg.2156"/>
<dbReference type="GO" id="GO:0009401">
    <property type="term" value="P:phosphoenolpyruvate-dependent sugar phosphotransferase system"/>
    <property type="evidence" value="ECO:0007669"/>
    <property type="project" value="InterPro"/>
</dbReference>
<name>A0A0R1GEZ2_9LACO</name>